<dbReference type="InterPro" id="IPR011624">
    <property type="entry name" value="Metal-dep_PHydrolase_7TM_extra"/>
</dbReference>
<gene>
    <name evidence="2" type="ORF">S01H4_65504</name>
</gene>
<feature type="non-terminal residue" evidence="2">
    <location>
        <position position="103"/>
    </location>
</feature>
<dbReference type="Pfam" id="PF07697">
    <property type="entry name" value="7TMR-HDED"/>
    <property type="match status" value="1"/>
</dbReference>
<dbReference type="EMBL" id="BART01040113">
    <property type="protein sequence ID" value="GAH26197.1"/>
    <property type="molecule type" value="Genomic_DNA"/>
</dbReference>
<proteinExistence type="predicted"/>
<feature type="non-terminal residue" evidence="2">
    <location>
        <position position="1"/>
    </location>
</feature>
<protein>
    <recommendedName>
        <fullName evidence="1">Metal-dependent phosphohydrolase 7TM extracellular domain-containing protein</fullName>
    </recommendedName>
</protein>
<reference evidence="2" key="1">
    <citation type="journal article" date="2014" name="Front. Microbiol.">
        <title>High frequency of phylogenetically diverse reductive dehalogenase-homologous genes in deep subseafloor sedimentary metagenomes.</title>
        <authorList>
            <person name="Kawai M."/>
            <person name="Futagami T."/>
            <person name="Toyoda A."/>
            <person name="Takaki Y."/>
            <person name="Nishi S."/>
            <person name="Hori S."/>
            <person name="Arai W."/>
            <person name="Tsubouchi T."/>
            <person name="Morono Y."/>
            <person name="Uchiyama I."/>
            <person name="Ito T."/>
            <person name="Fujiyama A."/>
            <person name="Inagaki F."/>
            <person name="Takami H."/>
        </authorList>
    </citation>
    <scope>NUCLEOTIDE SEQUENCE</scope>
    <source>
        <strain evidence="2">Expedition CK06-06</strain>
    </source>
</reference>
<comment type="caution">
    <text evidence="2">The sequence shown here is derived from an EMBL/GenBank/DDBJ whole genome shotgun (WGS) entry which is preliminary data.</text>
</comment>
<feature type="domain" description="Metal-dependent phosphohydrolase 7TM extracellular" evidence="1">
    <location>
        <begin position="20"/>
        <end position="102"/>
    </location>
</feature>
<organism evidence="2">
    <name type="scientific">marine sediment metagenome</name>
    <dbReference type="NCBI Taxonomy" id="412755"/>
    <lineage>
        <taxon>unclassified sequences</taxon>
        <taxon>metagenomes</taxon>
        <taxon>ecological metagenomes</taxon>
    </lineage>
</organism>
<accession>X1E0Y8</accession>
<dbReference type="AlphaFoldDB" id="X1E0Y8"/>
<sequence length="103" mass="11899">EKGGVVLHEIFTKKETKVTDFDRFHDLEDAKLLMSDRINSQMKARGLPHLADLSVNLAHFLIKPNLTFNQRETEARKNLARVSVKPTYYKIKKGEMLVREGEC</sequence>
<name>X1E0Y8_9ZZZZ</name>
<evidence type="ECO:0000259" key="1">
    <source>
        <dbReference type="Pfam" id="PF07697"/>
    </source>
</evidence>
<evidence type="ECO:0000313" key="2">
    <source>
        <dbReference type="EMBL" id="GAH26197.1"/>
    </source>
</evidence>